<dbReference type="PANTHER" id="PTHR43081">
    <property type="entry name" value="ADENYLATE CYCLASE, TERMINAL-DIFFERENTIATION SPECIFIC-RELATED"/>
    <property type="match status" value="1"/>
</dbReference>
<dbReference type="Pfam" id="PF01590">
    <property type="entry name" value="GAF"/>
    <property type="match status" value="1"/>
</dbReference>
<dbReference type="InterPro" id="IPR050697">
    <property type="entry name" value="Adenylyl/Guanylyl_Cyclase_3/4"/>
</dbReference>
<dbReference type="CDD" id="cd07302">
    <property type="entry name" value="CHD"/>
    <property type="match status" value="1"/>
</dbReference>
<dbReference type="InterPro" id="IPR029016">
    <property type="entry name" value="GAF-like_dom_sf"/>
</dbReference>
<feature type="domain" description="Guanylate cyclase" evidence="1">
    <location>
        <begin position="437"/>
        <end position="568"/>
    </location>
</feature>
<dbReference type="InterPro" id="IPR029787">
    <property type="entry name" value="Nucleotide_cyclase"/>
</dbReference>
<dbReference type="GO" id="GO:0035556">
    <property type="term" value="P:intracellular signal transduction"/>
    <property type="evidence" value="ECO:0007669"/>
    <property type="project" value="InterPro"/>
</dbReference>
<dbReference type="Gene3D" id="3.30.450.40">
    <property type="match status" value="2"/>
</dbReference>
<gene>
    <name evidence="2" type="ORF">GCM10017056_29070</name>
</gene>
<reference evidence="2" key="2">
    <citation type="submission" date="2020-09" db="EMBL/GenBank/DDBJ databases">
        <authorList>
            <person name="Sun Q."/>
            <person name="Kim S."/>
        </authorList>
    </citation>
    <scope>NUCLEOTIDE SEQUENCE</scope>
    <source>
        <strain evidence="2">KCTC 42650</strain>
    </source>
</reference>
<dbReference type="EMBL" id="BNCJ01000008">
    <property type="protein sequence ID" value="GHF55742.1"/>
    <property type="molecule type" value="Genomic_DNA"/>
</dbReference>
<dbReference type="Pfam" id="PF00211">
    <property type="entry name" value="Guanylate_cyc"/>
    <property type="match status" value="1"/>
</dbReference>
<dbReference type="SMART" id="SM00065">
    <property type="entry name" value="GAF"/>
    <property type="match status" value="2"/>
</dbReference>
<protein>
    <recommendedName>
        <fullName evidence="1">Guanylate cyclase domain-containing protein</fullName>
    </recommendedName>
</protein>
<dbReference type="Pfam" id="PF13185">
    <property type="entry name" value="GAF_2"/>
    <property type="match status" value="1"/>
</dbReference>
<organism evidence="2 3">
    <name type="scientific">Seohaeicola zhoushanensis</name>
    <dbReference type="NCBI Taxonomy" id="1569283"/>
    <lineage>
        <taxon>Bacteria</taxon>
        <taxon>Pseudomonadati</taxon>
        <taxon>Pseudomonadota</taxon>
        <taxon>Alphaproteobacteria</taxon>
        <taxon>Rhodobacterales</taxon>
        <taxon>Roseobacteraceae</taxon>
        <taxon>Seohaeicola</taxon>
    </lineage>
</organism>
<reference evidence="2" key="1">
    <citation type="journal article" date="2014" name="Int. J. Syst. Evol. Microbiol.">
        <title>Complete genome sequence of Corynebacterium casei LMG S-19264T (=DSM 44701T), isolated from a smear-ripened cheese.</title>
        <authorList>
            <consortium name="US DOE Joint Genome Institute (JGI-PGF)"/>
            <person name="Walter F."/>
            <person name="Albersmeier A."/>
            <person name="Kalinowski J."/>
            <person name="Ruckert C."/>
        </authorList>
    </citation>
    <scope>NUCLEOTIDE SEQUENCE</scope>
    <source>
        <strain evidence="2">KCTC 42650</strain>
    </source>
</reference>
<evidence type="ECO:0000259" key="1">
    <source>
        <dbReference type="PROSITE" id="PS50125"/>
    </source>
</evidence>
<dbReference type="AlphaFoldDB" id="A0A8J3GXY8"/>
<dbReference type="InterPro" id="IPR001054">
    <property type="entry name" value="A/G_cyclase"/>
</dbReference>
<dbReference type="SUPFAM" id="SSF55781">
    <property type="entry name" value="GAF domain-like"/>
    <property type="match status" value="2"/>
</dbReference>
<comment type="caution">
    <text evidence="2">The sequence shown here is derived from an EMBL/GenBank/DDBJ whole genome shotgun (WGS) entry which is preliminary data.</text>
</comment>
<dbReference type="GO" id="GO:0004016">
    <property type="term" value="F:adenylate cyclase activity"/>
    <property type="evidence" value="ECO:0007669"/>
    <property type="project" value="UniProtKB-ARBA"/>
</dbReference>
<name>A0A8J3GXY8_9RHOB</name>
<dbReference type="GO" id="GO:0006171">
    <property type="term" value="P:cAMP biosynthetic process"/>
    <property type="evidence" value="ECO:0007669"/>
    <property type="project" value="TreeGrafter"/>
</dbReference>
<dbReference type="Gene3D" id="3.30.70.1230">
    <property type="entry name" value="Nucleotide cyclase"/>
    <property type="match status" value="1"/>
</dbReference>
<dbReference type="RefSeq" id="WP_189680819.1">
    <property type="nucleotide sequence ID" value="NZ_BNCJ01000008.1"/>
</dbReference>
<dbReference type="InterPro" id="IPR003018">
    <property type="entry name" value="GAF"/>
</dbReference>
<sequence>MQQGADRDSLLTELARWQERERATRTILEVISRSRDDEAPVFEAILDSARSLSGATTAALMLGRPEDEHLRLAALDHADPVMAAAVVSEIAQINATPMKMDPAVHVSARAICEGRAIHIADMRETPSYLDGEPSFRLMVDEQGLRSILSVPLMDARGALGAINLHRKVPGLFRDDEIAMIETFAAQAVIAIEKVRQFREVRTRLEREEASREILQAISASRTDPAPVFDVILRNAAQLSGAPLANLCLLNAARSHWHLVAHYGAGLRHLAIGKTTTPLDRELVPAVAMRTAQIVHIEDLTDTDLYRQGDPGRVAMVEVEGMRTILCVPLLSEARAIGCITLFRREVKGFTADEIGLVETFAAQAVIAIENVHQFRALQDKTEEVQALNASLEGRVQEQVGEIERMGRLKRFLPAAVADTVVSSGSETMLRSHRALLGVLFCDIRGFTAFCETAEPEETIEVLQTYHREMGKLIDAHGAGVDHRMGDGIMVLFNDPLPCDDPAGDAVRLAVAMRARMAELCRGWKRMGHRLGFGVGVSLGYATVGMVGFEGRSNYTASGTAINIGARLCDMAEDGEILLSTRAAIAVEDGFPSVSVGEVTLKGIREPVEVFRLTGGAAG</sequence>
<accession>A0A8J3GXY8</accession>
<dbReference type="SMART" id="SM00044">
    <property type="entry name" value="CYCc"/>
    <property type="match status" value="1"/>
</dbReference>
<proteinExistence type="predicted"/>
<evidence type="ECO:0000313" key="2">
    <source>
        <dbReference type="EMBL" id="GHF55742.1"/>
    </source>
</evidence>
<dbReference type="PROSITE" id="PS50125">
    <property type="entry name" value="GUANYLATE_CYCLASE_2"/>
    <property type="match status" value="1"/>
</dbReference>
<keyword evidence="3" id="KW-1185">Reference proteome</keyword>
<evidence type="ECO:0000313" key="3">
    <source>
        <dbReference type="Proteomes" id="UP000626220"/>
    </source>
</evidence>
<dbReference type="Proteomes" id="UP000626220">
    <property type="component" value="Unassembled WGS sequence"/>
</dbReference>
<dbReference type="SUPFAM" id="SSF55073">
    <property type="entry name" value="Nucleotide cyclase"/>
    <property type="match status" value="1"/>
</dbReference>
<dbReference type="PANTHER" id="PTHR43081:SF20">
    <property type="entry name" value="TWO-COMPONENT RESPONSE REGULATOR"/>
    <property type="match status" value="1"/>
</dbReference>